<dbReference type="EMBL" id="QENZ01000003">
    <property type="protein sequence ID" value="PVX51957.1"/>
    <property type="molecule type" value="Genomic_DNA"/>
</dbReference>
<gene>
    <name evidence="2" type="ORF">C7377_0251</name>
</gene>
<evidence type="ECO:0000256" key="1">
    <source>
        <dbReference type="SAM" id="SignalP"/>
    </source>
</evidence>
<keyword evidence="3" id="KW-1185">Reference proteome</keyword>
<evidence type="ECO:0008006" key="4">
    <source>
        <dbReference type="Google" id="ProtNLM"/>
    </source>
</evidence>
<evidence type="ECO:0000313" key="2">
    <source>
        <dbReference type="EMBL" id="PVX51957.1"/>
    </source>
</evidence>
<evidence type="ECO:0000313" key="3">
    <source>
        <dbReference type="Proteomes" id="UP000251835"/>
    </source>
</evidence>
<organism evidence="2 3">
    <name type="scientific">Balneicella halophila</name>
    <dbReference type="NCBI Taxonomy" id="1537566"/>
    <lineage>
        <taxon>Bacteria</taxon>
        <taxon>Pseudomonadati</taxon>
        <taxon>Bacteroidota</taxon>
        <taxon>Bacteroidia</taxon>
        <taxon>Bacteroidales</taxon>
        <taxon>Balneicellaceae</taxon>
        <taxon>Balneicella</taxon>
    </lineage>
</organism>
<accession>A0A7L4URW4</accession>
<name>A0A7L4URW4_BALHA</name>
<feature type="signal peptide" evidence="1">
    <location>
        <begin position="1"/>
        <end position="21"/>
    </location>
</feature>
<protein>
    <recommendedName>
        <fullName evidence="4">Outer membrane protein with beta-barrel domain</fullName>
    </recommendedName>
</protein>
<sequence length="171" mass="19505">MKYFISLIFSLLLFTAIQAQKIEIPKKSVPNPWRFGGGLGLSIGNNSTGIHIAPSIGYMVSPKLETGVTLAYTYNKYDDYKYNLFSGGLFSNYQIIPELFTRIHYEYYTGNRKYNGLSDTFNENSLWIGAGYQNYGRVRFQTGIMYNVLHDSDDSVFDSPWRPFAGVSFSF</sequence>
<keyword evidence="1" id="KW-0732">Signal</keyword>
<proteinExistence type="predicted"/>
<feature type="chain" id="PRO_5029722408" description="Outer membrane protein with beta-barrel domain" evidence="1">
    <location>
        <begin position="22"/>
        <end position="171"/>
    </location>
</feature>
<reference evidence="2 3" key="1">
    <citation type="submission" date="2018-05" db="EMBL/GenBank/DDBJ databases">
        <title>Genomic Encyclopedia of Type Strains, Phase IV (KMG-IV): sequencing the most valuable type-strain genomes for metagenomic binning, comparative biology and taxonomic classification.</title>
        <authorList>
            <person name="Goeker M."/>
        </authorList>
    </citation>
    <scope>NUCLEOTIDE SEQUENCE [LARGE SCALE GENOMIC DNA]</scope>
    <source>
        <strain evidence="2 3">DSM 28579</strain>
    </source>
</reference>
<dbReference type="Proteomes" id="UP000251835">
    <property type="component" value="Unassembled WGS sequence"/>
</dbReference>
<dbReference type="AlphaFoldDB" id="A0A7L4URW4"/>
<dbReference type="RefSeq" id="WP_116495523.1">
    <property type="nucleotide sequence ID" value="NZ_QENZ01000003.1"/>
</dbReference>
<comment type="caution">
    <text evidence="2">The sequence shown here is derived from an EMBL/GenBank/DDBJ whole genome shotgun (WGS) entry which is preliminary data.</text>
</comment>
<dbReference type="OrthoDB" id="1148680at2"/>